<feature type="transmembrane region" description="Helical" evidence="1">
    <location>
        <begin position="114"/>
        <end position="133"/>
    </location>
</feature>
<gene>
    <name evidence="2" type="ORF">ANCDUO_18868</name>
</gene>
<sequence>LFHTIFCSVKDVITCSAVEWKHPFETFNCELQAENAGDEVLTMLKLRDLRSEHQTTRVGAELCSTISVVNVEIGVFGRVELSVALRISAVRTYCYSSLFCAVEEKKSPGASLRAKILVSLAAIMSILVLVSVFE</sequence>
<protein>
    <submittedName>
        <fullName evidence="2">Uncharacterized protein</fullName>
    </submittedName>
</protein>
<evidence type="ECO:0000313" key="3">
    <source>
        <dbReference type="Proteomes" id="UP000054047"/>
    </source>
</evidence>
<feature type="non-terminal residue" evidence="2">
    <location>
        <position position="1"/>
    </location>
</feature>
<proteinExistence type="predicted"/>
<name>A0A0C2FWN6_9BILA</name>
<organism evidence="2 3">
    <name type="scientific">Ancylostoma duodenale</name>
    <dbReference type="NCBI Taxonomy" id="51022"/>
    <lineage>
        <taxon>Eukaryota</taxon>
        <taxon>Metazoa</taxon>
        <taxon>Ecdysozoa</taxon>
        <taxon>Nematoda</taxon>
        <taxon>Chromadorea</taxon>
        <taxon>Rhabditida</taxon>
        <taxon>Rhabditina</taxon>
        <taxon>Rhabditomorpha</taxon>
        <taxon>Strongyloidea</taxon>
        <taxon>Ancylostomatidae</taxon>
        <taxon>Ancylostomatinae</taxon>
        <taxon>Ancylostoma</taxon>
    </lineage>
</organism>
<keyword evidence="1" id="KW-0812">Transmembrane</keyword>
<keyword evidence="1" id="KW-0472">Membrane</keyword>
<dbReference type="Proteomes" id="UP000054047">
    <property type="component" value="Unassembled WGS sequence"/>
</dbReference>
<reference evidence="2 3" key="1">
    <citation type="submission" date="2013-12" db="EMBL/GenBank/DDBJ databases">
        <title>Draft genome of the parsitic nematode Ancylostoma duodenale.</title>
        <authorList>
            <person name="Mitreva M."/>
        </authorList>
    </citation>
    <scope>NUCLEOTIDE SEQUENCE [LARGE SCALE GENOMIC DNA]</scope>
    <source>
        <strain evidence="2 3">Zhejiang</strain>
    </source>
</reference>
<accession>A0A0C2FWN6</accession>
<keyword evidence="1" id="KW-1133">Transmembrane helix</keyword>
<keyword evidence="3" id="KW-1185">Reference proteome</keyword>
<evidence type="ECO:0000313" key="2">
    <source>
        <dbReference type="EMBL" id="KIH51049.1"/>
    </source>
</evidence>
<dbReference type="AlphaFoldDB" id="A0A0C2FWN6"/>
<dbReference type="EMBL" id="KN747815">
    <property type="protein sequence ID" value="KIH51049.1"/>
    <property type="molecule type" value="Genomic_DNA"/>
</dbReference>
<evidence type="ECO:0000256" key="1">
    <source>
        <dbReference type="SAM" id="Phobius"/>
    </source>
</evidence>
<dbReference type="OrthoDB" id="5870453at2759"/>